<reference evidence="1 2" key="1">
    <citation type="submission" date="2015-01" db="EMBL/GenBank/DDBJ databases">
        <title>Genome sequence of Anoxybacillus ayderensis strain AB04.</title>
        <authorList>
            <person name="Belduz A.O."/>
            <person name="Canakci S."/>
            <person name="Chan K.-G."/>
            <person name="Kahar U.M."/>
            <person name="Yaakob A.S."/>
            <person name="Chan C.S."/>
            <person name="Goh K.M."/>
        </authorList>
    </citation>
    <scope>NUCLEOTIDE SEQUENCE [LARGE SCALE GENOMIC DNA]</scope>
    <source>
        <strain evidence="1 2">AB04</strain>
    </source>
</reference>
<keyword evidence="2" id="KW-1185">Reference proteome</keyword>
<evidence type="ECO:0000313" key="2">
    <source>
        <dbReference type="Proteomes" id="UP000032047"/>
    </source>
</evidence>
<sequence length="138" mass="16253">MYKNMWIVLLVIIGTFLFYLIQKEDDVITKANVIIYTDGKTSSEKEITDIKTLEELQRVLEQIKWNRQIKVKMARQEDAKLIIFKQGKQQMSEKVIQYRIWFEHTDIGATIISNDPEENVGTLNKNSAKILEDIIYQK</sequence>
<accession>A0A0D0HSV4</accession>
<dbReference type="PATRIC" id="fig|265546.4.peg.1837"/>
<dbReference type="EMBL" id="JXTG01000009">
    <property type="protein sequence ID" value="KIP20938.1"/>
    <property type="molecule type" value="Genomic_DNA"/>
</dbReference>
<dbReference type="RefSeq" id="WP_042535407.1">
    <property type="nucleotide sequence ID" value="NZ_JXTG01000009.1"/>
</dbReference>
<comment type="caution">
    <text evidence="1">The sequence shown here is derived from an EMBL/GenBank/DDBJ whole genome shotgun (WGS) entry which is preliminary data.</text>
</comment>
<organism evidence="1 2">
    <name type="scientific">Anoxybacillus ayderensis</name>
    <dbReference type="NCBI Taxonomy" id="265546"/>
    <lineage>
        <taxon>Bacteria</taxon>
        <taxon>Bacillati</taxon>
        <taxon>Bacillota</taxon>
        <taxon>Bacilli</taxon>
        <taxon>Bacillales</taxon>
        <taxon>Anoxybacillaceae</taxon>
        <taxon>Anoxybacillus</taxon>
    </lineage>
</organism>
<name>A0A0D0HSV4_9BACL</name>
<dbReference type="Proteomes" id="UP000032047">
    <property type="component" value="Unassembled WGS sequence"/>
</dbReference>
<protein>
    <submittedName>
        <fullName evidence="1">Uncharacterized protein</fullName>
    </submittedName>
</protein>
<evidence type="ECO:0000313" key="1">
    <source>
        <dbReference type="EMBL" id="KIP20938.1"/>
    </source>
</evidence>
<proteinExistence type="predicted"/>
<dbReference type="AlphaFoldDB" id="A0A0D0HSV4"/>
<gene>
    <name evidence="1" type="ORF">JV16_01840</name>
</gene>